<keyword evidence="7" id="KW-0406">Ion transport</keyword>
<dbReference type="AlphaFoldDB" id="A0A0H4VF42"/>
<keyword evidence="8 12" id="KW-0798">TonB box</keyword>
<dbReference type="Gene3D" id="2.40.170.20">
    <property type="entry name" value="TonB-dependent receptor, beta-barrel domain"/>
    <property type="match status" value="1"/>
</dbReference>
<dbReference type="Pfam" id="PF00593">
    <property type="entry name" value="TonB_dep_Rec_b-barrel"/>
    <property type="match status" value="1"/>
</dbReference>
<proteinExistence type="inferred from homology"/>
<dbReference type="Pfam" id="PF07715">
    <property type="entry name" value="Plug"/>
    <property type="match status" value="1"/>
</dbReference>
<accession>A0A0H4VF42</accession>
<keyword evidence="3 11" id="KW-1134">Transmembrane beta strand</keyword>
<keyword evidence="10 11" id="KW-0998">Cell outer membrane</keyword>
<evidence type="ECO:0000256" key="6">
    <source>
        <dbReference type="ARBA" id="ARBA00023004"/>
    </source>
</evidence>
<evidence type="ECO:0000256" key="9">
    <source>
        <dbReference type="ARBA" id="ARBA00023136"/>
    </source>
</evidence>
<dbReference type="InterPro" id="IPR000531">
    <property type="entry name" value="Beta-barrel_TonB"/>
</dbReference>
<evidence type="ECO:0000256" key="10">
    <source>
        <dbReference type="ARBA" id="ARBA00023237"/>
    </source>
</evidence>
<dbReference type="KEGG" id="ery:CP97_14620"/>
<evidence type="ECO:0000256" key="3">
    <source>
        <dbReference type="ARBA" id="ARBA00022452"/>
    </source>
</evidence>
<reference evidence="15 16" key="1">
    <citation type="journal article" date="2015" name="Int. J. Syst. Evol. Microbiol.">
        <title>Erythrobacter atlanticus sp. nov., a bacterium from ocean sediment able to degrade polycyclic aromatic hydrocarbons.</title>
        <authorList>
            <person name="Zhuang L."/>
            <person name="Liu Y."/>
            <person name="Wang L."/>
            <person name="Wang W."/>
            <person name="Shao Z."/>
        </authorList>
    </citation>
    <scope>NUCLEOTIDE SEQUENCE [LARGE SCALE GENOMIC DNA]</scope>
    <source>
        <strain evidence="16">s21-N3</strain>
    </source>
</reference>
<dbReference type="GO" id="GO:0009279">
    <property type="term" value="C:cell outer membrane"/>
    <property type="evidence" value="ECO:0007669"/>
    <property type="project" value="UniProtKB-SubCell"/>
</dbReference>
<dbReference type="PANTHER" id="PTHR32552">
    <property type="entry name" value="FERRICHROME IRON RECEPTOR-RELATED"/>
    <property type="match status" value="1"/>
</dbReference>
<dbReference type="PROSITE" id="PS52016">
    <property type="entry name" value="TONB_DEPENDENT_REC_3"/>
    <property type="match status" value="1"/>
</dbReference>
<comment type="similarity">
    <text evidence="11 12">Belongs to the TonB-dependent receptor family.</text>
</comment>
<dbReference type="InterPro" id="IPR039426">
    <property type="entry name" value="TonB-dep_rcpt-like"/>
</dbReference>
<evidence type="ECO:0000313" key="16">
    <source>
        <dbReference type="Proteomes" id="UP000059113"/>
    </source>
</evidence>
<dbReference type="PANTHER" id="PTHR32552:SF81">
    <property type="entry name" value="TONB-DEPENDENT OUTER MEMBRANE RECEPTOR"/>
    <property type="match status" value="1"/>
</dbReference>
<organism evidence="15 16">
    <name type="scientific">Aurantiacibacter atlanticus</name>
    <dbReference type="NCBI Taxonomy" id="1648404"/>
    <lineage>
        <taxon>Bacteria</taxon>
        <taxon>Pseudomonadati</taxon>
        <taxon>Pseudomonadota</taxon>
        <taxon>Alphaproteobacteria</taxon>
        <taxon>Sphingomonadales</taxon>
        <taxon>Erythrobacteraceae</taxon>
        <taxon>Aurantiacibacter</taxon>
    </lineage>
</organism>
<evidence type="ECO:0000256" key="7">
    <source>
        <dbReference type="ARBA" id="ARBA00023065"/>
    </source>
</evidence>
<feature type="domain" description="TonB-dependent receptor-like beta-barrel" evidence="13">
    <location>
        <begin position="255"/>
        <end position="697"/>
    </location>
</feature>
<evidence type="ECO:0000256" key="4">
    <source>
        <dbReference type="ARBA" id="ARBA00022496"/>
    </source>
</evidence>
<sequence>MSTASFYNIFLGSGVVYAQDGAERTVVETPPATQETEESPRGLEEIVVTATRREERLQDIPVTVTAITNKTLNAAGIVDARSLTQVIPGFTGNRTASVIQPVIRGIGSGGVSVGDEPNVATYIDGVYQPDAFSNSLELVEVERVEVLRGPQGTVFGRNATGGLINVITPDPSFVTEGRISARVGRLRNDANEYDLRAYVTTGLTDNIAVDFAGMYRQTEQYIPEISTGRKFGGIKVFDLRSKILLEASDTARFILTANYTRQRSNVNATQPLDDNTAARGFEGVILPDGPWETSLSLTPRIDYERFSASLRTRFEFEHFDIETTTAFMHNTGRQDADADSTNIDLGQILFPLEVQAESQEIRALSTGDGPFQWIVGFYAFHLDASMGPIELINSPPPGPGSPAPGTPIVRFTLSPETETLSFAGFTEGTLRVTDRLFLTLGGRYTTEKKEFQQAVNGNPLPYGRVDERFNKATYRTALRYELTDSANIYGSFGTGYKSGVYNVVSTSSTPVNPEVIEAAEIGFKADPLPWLRTNLSLFHYWYSDLQVQARSEDGNSYVLQNAADAKIYGGEIEATILPTDEFTIRAAVTYNHGEYVEFPAAQDFIPLPVGGNLVTSNDAAGKSLIRAPEFTANLGLDWATMVQDGEFGATVNFFFSDRVYYDFLNRFSQDPYALVNGEISWTMPNDRVRFTLWGTNLSNAKVAQQIRQGVFATDILYEKPRTIGIGAELSF</sequence>
<dbReference type="InterPro" id="IPR012910">
    <property type="entry name" value="Plug_dom"/>
</dbReference>
<dbReference type="CDD" id="cd01347">
    <property type="entry name" value="ligand_gated_channel"/>
    <property type="match status" value="1"/>
</dbReference>
<evidence type="ECO:0000313" key="15">
    <source>
        <dbReference type="EMBL" id="AKQ42995.2"/>
    </source>
</evidence>
<gene>
    <name evidence="15" type="ORF">CP97_14620</name>
</gene>
<feature type="domain" description="TonB-dependent receptor plug" evidence="14">
    <location>
        <begin position="57"/>
        <end position="162"/>
    </location>
</feature>
<dbReference type="EMBL" id="CP011310">
    <property type="protein sequence ID" value="AKQ42995.2"/>
    <property type="molecule type" value="Genomic_DNA"/>
</dbReference>
<keyword evidence="2 11" id="KW-0813">Transport</keyword>
<evidence type="ECO:0000259" key="14">
    <source>
        <dbReference type="Pfam" id="PF07715"/>
    </source>
</evidence>
<evidence type="ECO:0000256" key="2">
    <source>
        <dbReference type="ARBA" id="ARBA00022448"/>
    </source>
</evidence>
<dbReference type="InterPro" id="IPR036942">
    <property type="entry name" value="Beta-barrel_TonB_sf"/>
</dbReference>
<comment type="subcellular location">
    <subcellularLocation>
        <location evidence="1 11">Cell outer membrane</location>
        <topology evidence="1 11">Multi-pass membrane protein</topology>
    </subcellularLocation>
</comment>
<keyword evidence="15" id="KW-0675">Receptor</keyword>
<evidence type="ECO:0000256" key="8">
    <source>
        <dbReference type="ARBA" id="ARBA00023077"/>
    </source>
</evidence>
<dbReference type="GO" id="GO:0006826">
    <property type="term" value="P:iron ion transport"/>
    <property type="evidence" value="ECO:0007669"/>
    <property type="project" value="UniProtKB-KW"/>
</dbReference>
<evidence type="ECO:0000256" key="11">
    <source>
        <dbReference type="PROSITE-ProRule" id="PRU01360"/>
    </source>
</evidence>
<keyword evidence="5 11" id="KW-0812">Transmembrane</keyword>
<keyword evidence="6" id="KW-0408">Iron</keyword>
<evidence type="ECO:0000256" key="12">
    <source>
        <dbReference type="RuleBase" id="RU003357"/>
    </source>
</evidence>
<dbReference type="SUPFAM" id="SSF56935">
    <property type="entry name" value="Porins"/>
    <property type="match status" value="1"/>
</dbReference>
<evidence type="ECO:0000256" key="5">
    <source>
        <dbReference type="ARBA" id="ARBA00022692"/>
    </source>
</evidence>
<protein>
    <submittedName>
        <fullName evidence="15">TonB-denpendent receptor</fullName>
    </submittedName>
</protein>
<evidence type="ECO:0000259" key="13">
    <source>
        <dbReference type="Pfam" id="PF00593"/>
    </source>
</evidence>
<name>A0A0H4VF42_9SPHN</name>
<keyword evidence="9 11" id="KW-0472">Membrane</keyword>
<keyword evidence="4" id="KW-0410">Iron transport</keyword>
<keyword evidence="16" id="KW-1185">Reference proteome</keyword>
<dbReference type="STRING" id="1648404.CP97_14620"/>
<dbReference type="Proteomes" id="UP000059113">
    <property type="component" value="Chromosome"/>
</dbReference>
<evidence type="ECO:0000256" key="1">
    <source>
        <dbReference type="ARBA" id="ARBA00004571"/>
    </source>
</evidence>
<reference evidence="16" key="2">
    <citation type="submission" date="2015-04" db="EMBL/GenBank/DDBJ databases">
        <title>The complete genome sequence of Erythrobacter sp. s21-N3.</title>
        <authorList>
            <person name="Zhuang L."/>
            <person name="Liu Y."/>
            <person name="Shao Z."/>
        </authorList>
    </citation>
    <scope>NUCLEOTIDE SEQUENCE [LARGE SCALE GENOMIC DNA]</scope>
    <source>
        <strain evidence="16">s21-N3</strain>
    </source>
</reference>